<dbReference type="EMBL" id="VBAL01000136">
    <property type="protein sequence ID" value="TMI99354.1"/>
    <property type="molecule type" value="Genomic_DNA"/>
</dbReference>
<dbReference type="Proteomes" id="UP000319353">
    <property type="component" value="Unassembled WGS sequence"/>
</dbReference>
<evidence type="ECO:0000313" key="10">
    <source>
        <dbReference type="Proteomes" id="UP000319353"/>
    </source>
</evidence>
<evidence type="ECO:0000259" key="8">
    <source>
        <dbReference type="PROSITE" id="PS50928"/>
    </source>
</evidence>
<evidence type="ECO:0000256" key="2">
    <source>
        <dbReference type="ARBA" id="ARBA00022448"/>
    </source>
</evidence>
<dbReference type="Gene3D" id="1.10.3720.10">
    <property type="entry name" value="MetI-like"/>
    <property type="match status" value="1"/>
</dbReference>
<feature type="transmembrane region" description="Helical" evidence="7">
    <location>
        <begin position="201"/>
        <end position="220"/>
    </location>
</feature>
<feature type="transmembrane region" description="Helical" evidence="7">
    <location>
        <begin position="134"/>
        <end position="159"/>
    </location>
</feature>
<keyword evidence="5 7" id="KW-1133">Transmembrane helix</keyword>
<evidence type="ECO:0000256" key="4">
    <source>
        <dbReference type="ARBA" id="ARBA00022692"/>
    </source>
</evidence>
<organism evidence="9 10">
    <name type="scientific">Candidatus Segetimicrobium genomatis</name>
    <dbReference type="NCBI Taxonomy" id="2569760"/>
    <lineage>
        <taxon>Bacteria</taxon>
        <taxon>Bacillati</taxon>
        <taxon>Candidatus Sysuimicrobiota</taxon>
        <taxon>Candidatus Sysuimicrobiia</taxon>
        <taxon>Candidatus Sysuimicrobiales</taxon>
        <taxon>Candidatus Segetimicrobiaceae</taxon>
        <taxon>Candidatus Segetimicrobium</taxon>
    </lineage>
</organism>
<dbReference type="GO" id="GO:0055085">
    <property type="term" value="P:transmembrane transport"/>
    <property type="evidence" value="ECO:0007669"/>
    <property type="project" value="InterPro"/>
</dbReference>
<comment type="subcellular location">
    <subcellularLocation>
        <location evidence="1 7">Cell membrane</location>
        <topology evidence="1 7">Multi-pass membrane protein</topology>
    </subcellularLocation>
</comment>
<evidence type="ECO:0000256" key="5">
    <source>
        <dbReference type="ARBA" id="ARBA00022989"/>
    </source>
</evidence>
<dbReference type="InterPro" id="IPR035906">
    <property type="entry name" value="MetI-like_sf"/>
</dbReference>
<dbReference type="InterPro" id="IPR000515">
    <property type="entry name" value="MetI-like"/>
</dbReference>
<dbReference type="PANTHER" id="PTHR43163:SF6">
    <property type="entry name" value="DIPEPTIDE TRANSPORT SYSTEM PERMEASE PROTEIN DPPB-RELATED"/>
    <property type="match status" value="1"/>
</dbReference>
<evidence type="ECO:0000256" key="7">
    <source>
        <dbReference type="RuleBase" id="RU363032"/>
    </source>
</evidence>
<accession>A0A537KUD0</accession>
<comment type="similarity">
    <text evidence="7">Belongs to the binding-protein-dependent transport system permease family.</text>
</comment>
<dbReference type="GO" id="GO:0005886">
    <property type="term" value="C:plasma membrane"/>
    <property type="evidence" value="ECO:0007669"/>
    <property type="project" value="UniProtKB-SubCell"/>
</dbReference>
<name>A0A537KUD0_9BACT</name>
<feature type="transmembrane region" description="Helical" evidence="7">
    <location>
        <begin position="101"/>
        <end position="122"/>
    </location>
</feature>
<protein>
    <submittedName>
        <fullName evidence="9">ABC transporter permease</fullName>
    </submittedName>
</protein>
<dbReference type="SUPFAM" id="SSF161098">
    <property type="entry name" value="MetI-like"/>
    <property type="match status" value="1"/>
</dbReference>
<evidence type="ECO:0000313" key="9">
    <source>
        <dbReference type="EMBL" id="TMI99354.1"/>
    </source>
</evidence>
<dbReference type="PROSITE" id="PS50928">
    <property type="entry name" value="ABC_TM1"/>
    <property type="match status" value="1"/>
</dbReference>
<dbReference type="AlphaFoldDB" id="A0A537KUD0"/>
<evidence type="ECO:0000256" key="3">
    <source>
        <dbReference type="ARBA" id="ARBA00022475"/>
    </source>
</evidence>
<keyword evidence="4 7" id="KW-0812">Transmembrane</keyword>
<keyword evidence="6 7" id="KW-0472">Membrane</keyword>
<feature type="transmembrane region" description="Helical" evidence="7">
    <location>
        <begin position="12"/>
        <end position="30"/>
    </location>
</feature>
<comment type="caution">
    <text evidence="9">The sequence shown here is derived from an EMBL/GenBank/DDBJ whole genome shotgun (WGS) entry which is preliminary data.</text>
</comment>
<keyword evidence="2 7" id="KW-0813">Transport</keyword>
<keyword evidence="3" id="KW-1003">Cell membrane</keyword>
<dbReference type="Pfam" id="PF19300">
    <property type="entry name" value="BPD_transp_1_N"/>
    <property type="match status" value="1"/>
</dbReference>
<dbReference type="CDD" id="cd06261">
    <property type="entry name" value="TM_PBP2"/>
    <property type="match status" value="1"/>
</dbReference>
<reference evidence="9 10" key="1">
    <citation type="journal article" date="2019" name="Nat. Microbiol.">
        <title>Mediterranean grassland soil C-N compound turnover is dependent on rainfall and depth, and is mediated by genomically divergent microorganisms.</title>
        <authorList>
            <person name="Diamond S."/>
            <person name="Andeer P.F."/>
            <person name="Li Z."/>
            <person name="Crits-Christoph A."/>
            <person name="Burstein D."/>
            <person name="Anantharaman K."/>
            <person name="Lane K.R."/>
            <person name="Thomas B.C."/>
            <person name="Pan C."/>
            <person name="Northen T.R."/>
            <person name="Banfield J.F."/>
        </authorList>
    </citation>
    <scope>NUCLEOTIDE SEQUENCE [LARGE SCALE GENOMIC DNA]</scope>
    <source>
        <strain evidence="9">NP_4</strain>
    </source>
</reference>
<feature type="transmembrane region" description="Helical" evidence="7">
    <location>
        <begin position="301"/>
        <end position="327"/>
    </location>
</feature>
<dbReference type="Pfam" id="PF00528">
    <property type="entry name" value="BPD_transp_1"/>
    <property type="match status" value="1"/>
</dbReference>
<sequence length="334" mass="36707">MGWYVGRRLIEILPVFFGVILIVFAISHLTPGDPVLIALGEHATPAAVDKLRAQLQLNDPLPVQFVKYLGRVLRGDLGRSIQNSEQVTVLLAKRFPATIELTLGAMLIASVIGVLTGVVAATRQNSWFDGMSMFVALFGFSMPIFWLGIMLILLFAWYLGWFPISGRLDYTLELSRVTNLYLLDALISGNWQALGNALRHLVLPAVTLSSVPLAIIARMTRSSLLEVLRQDYVRTARAKGLAEQRVVSRHALKNAFIPVVTVIGLNVGSLLGGAILTETIFAWPGVGRLVVDSIFARDYPIVQGAVLVIAILFVLINLLVDLSYAYLDPRIRYG</sequence>
<gene>
    <name evidence="9" type="ORF">E6H01_11140</name>
</gene>
<feature type="transmembrane region" description="Helical" evidence="7">
    <location>
        <begin position="255"/>
        <end position="281"/>
    </location>
</feature>
<dbReference type="PANTHER" id="PTHR43163">
    <property type="entry name" value="DIPEPTIDE TRANSPORT SYSTEM PERMEASE PROTEIN DPPB-RELATED"/>
    <property type="match status" value="1"/>
</dbReference>
<evidence type="ECO:0000256" key="1">
    <source>
        <dbReference type="ARBA" id="ARBA00004651"/>
    </source>
</evidence>
<proteinExistence type="inferred from homology"/>
<feature type="domain" description="ABC transmembrane type-1" evidence="8">
    <location>
        <begin position="95"/>
        <end position="320"/>
    </location>
</feature>
<evidence type="ECO:0000256" key="6">
    <source>
        <dbReference type="ARBA" id="ARBA00023136"/>
    </source>
</evidence>
<dbReference type="InterPro" id="IPR045621">
    <property type="entry name" value="BPD_transp_1_N"/>
</dbReference>